<dbReference type="Ensembl" id="ENSNBRT00000003818.1">
    <property type="protein sequence ID" value="ENSNBRP00000003693.1"/>
    <property type="gene ID" value="ENSNBRG00000002943.1"/>
</dbReference>
<dbReference type="InterPro" id="IPR044925">
    <property type="entry name" value="His-Me_finger_sf"/>
</dbReference>
<dbReference type="Gene3D" id="3.40.570.10">
    <property type="entry name" value="Extracellular Endonuclease, subunit A"/>
    <property type="match status" value="1"/>
</dbReference>
<dbReference type="GO" id="GO:0016787">
    <property type="term" value="F:hydrolase activity"/>
    <property type="evidence" value="ECO:0007669"/>
    <property type="project" value="InterPro"/>
</dbReference>
<reference evidence="4" key="1">
    <citation type="submission" date="2025-08" db="UniProtKB">
        <authorList>
            <consortium name="Ensembl"/>
        </authorList>
    </citation>
    <scope>IDENTIFICATION</scope>
</reference>
<keyword evidence="1" id="KW-0472">Membrane</keyword>
<name>A0A3Q4GBD2_NEOBR</name>
<evidence type="ECO:0000259" key="2">
    <source>
        <dbReference type="SMART" id="SM00477"/>
    </source>
</evidence>
<keyword evidence="5" id="KW-1185">Reference proteome</keyword>
<dbReference type="PANTHER" id="PTHR21472:SF26">
    <property type="entry name" value="ENDONUCLEASE DOMAIN CONTAINING 1"/>
    <property type="match status" value="1"/>
</dbReference>
<evidence type="ECO:0000256" key="1">
    <source>
        <dbReference type="SAM" id="Phobius"/>
    </source>
</evidence>
<dbReference type="GO" id="GO:0003676">
    <property type="term" value="F:nucleic acid binding"/>
    <property type="evidence" value="ECO:0007669"/>
    <property type="project" value="InterPro"/>
</dbReference>
<feature type="domain" description="DNA/RNA non-specific endonuclease/pyrophosphatase/phosphodiesterase" evidence="3">
    <location>
        <begin position="20"/>
        <end position="208"/>
    </location>
</feature>
<dbReference type="GO" id="GO:0046872">
    <property type="term" value="F:metal ion binding"/>
    <property type="evidence" value="ECO:0007669"/>
    <property type="project" value="InterPro"/>
</dbReference>
<keyword evidence="1" id="KW-0812">Transmembrane</keyword>
<proteinExistence type="predicted"/>
<protein>
    <submittedName>
        <fullName evidence="4">Uncharacterized protein</fullName>
    </submittedName>
</protein>
<dbReference type="GeneTree" id="ENSGT01030000234592"/>
<dbReference type="InterPro" id="IPR044929">
    <property type="entry name" value="DNA/RNA_non-sp_Endonuclease_sf"/>
</dbReference>
<reference evidence="4" key="2">
    <citation type="submission" date="2025-09" db="UniProtKB">
        <authorList>
            <consortium name="Ensembl"/>
        </authorList>
    </citation>
    <scope>IDENTIFICATION</scope>
</reference>
<dbReference type="SMART" id="SM00477">
    <property type="entry name" value="NUC"/>
    <property type="match status" value="1"/>
</dbReference>
<keyword evidence="1" id="KW-1133">Transmembrane helix</keyword>
<dbReference type="InterPro" id="IPR001604">
    <property type="entry name" value="Endo_G_ENPP1-like_dom"/>
</dbReference>
<evidence type="ECO:0000313" key="5">
    <source>
        <dbReference type="Proteomes" id="UP000261580"/>
    </source>
</evidence>
<dbReference type="SMART" id="SM00892">
    <property type="entry name" value="Endonuclease_NS"/>
    <property type="match status" value="1"/>
</dbReference>
<dbReference type="Pfam" id="PF01223">
    <property type="entry name" value="Endonuclease_NS"/>
    <property type="match status" value="1"/>
</dbReference>
<accession>A0A3Q4GBD2</accession>
<dbReference type="AlphaFoldDB" id="A0A3Q4GBD2"/>
<organism evidence="4 5">
    <name type="scientific">Neolamprologus brichardi</name>
    <name type="common">Fairy cichlid</name>
    <name type="synonym">Lamprologus brichardi</name>
    <dbReference type="NCBI Taxonomy" id="32507"/>
    <lineage>
        <taxon>Eukaryota</taxon>
        <taxon>Metazoa</taxon>
        <taxon>Chordata</taxon>
        <taxon>Craniata</taxon>
        <taxon>Vertebrata</taxon>
        <taxon>Euteleostomi</taxon>
        <taxon>Actinopterygii</taxon>
        <taxon>Neopterygii</taxon>
        <taxon>Teleostei</taxon>
        <taxon>Neoteleostei</taxon>
        <taxon>Acanthomorphata</taxon>
        <taxon>Ovalentaria</taxon>
        <taxon>Cichlomorphae</taxon>
        <taxon>Cichliformes</taxon>
        <taxon>Cichlidae</taxon>
        <taxon>African cichlids</taxon>
        <taxon>Pseudocrenilabrinae</taxon>
        <taxon>Lamprologini</taxon>
        <taxon>Neolamprologus</taxon>
    </lineage>
</organism>
<dbReference type="Proteomes" id="UP000261580">
    <property type="component" value="Unassembled WGS sequence"/>
</dbReference>
<feature type="transmembrane region" description="Helical" evidence="1">
    <location>
        <begin position="12"/>
        <end position="30"/>
    </location>
</feature>
<dbReference type="InterPro" id="IPR039015">
    <property type="entry name" value="ENDOD1"/>
</dbReference>
<dbReference type="PANTHER" id="PTHR21472">
    <property type="entry name" value="ENDONUCLEASE DOMAIN-CONTAINING 1 PROTEIN ENDOD1"/>
    <property type="match status" value="1"/>
</dbReference>
<evidence type="ECO:0000259" key="3">
    <source>
        <dbReference type="SMART" id="SM00892"/>
    </source>
</evidence>
<dbReference type="SUPFAM" id="SSF54060">
    <property type="entry name" value="His-Me finger endonucleases"/>
    <property type="match status" value="1"/>
</dbReference>
<dbReference type="InterPro" id="IPR020821">
    <property type="entry name" value="ENPP1-3/EXOG-like_nuc-like"/>
</dbReference>
<feature type="domain" description="ENPP1-3/EXOG-like endonuclease/phosphodiesterase" evidence="2">
    <location>
        <begin position="49"/>
        <end position="208"/>
    </location>
</feature>
<dbReference type="Bgee" id="ENSNBRG00000002943">
    <property type="expression patterns" value="Expressed in heart and 3 other cell types or tissues"/>
</dbReference>
<evidence type="ECO:0000313" key="4">
    <source>
        <dbReference type="Ensembl" id="ENSNBRP00000003693.1"/>
    </source>
</evidence>
<sequence>MFSHDKFSHIVFLHLLVFFNLHFVNLLLIASKPIINLCAFTLKTFINKKSVFVVTQLVSDKVDTGMQYQKHPDQNVKNSQAVNEDYKHSGYTRGHLAPSGHQQTEEDKEATFTLTNIAPQMEKFNNGPWSLQKEKMLERFNVCMPKMHVITGVMLYESNEPKINDGVIVPEYFWTAYCCPTFSATANHIYFLTSAAVQTKLWKKNTNDGYAVRKMSL</sequence>
<dbReference type="STRING" id="32507.ENSNBRP00000003693"/>